<dbReference type="PANTHER" id="PTHR33706:SF1">
    <property type="entry name" value="TPR REPEAT PROTEIN"/>
    <property type="match status" value="1"/>
</dbReference>
<dbReference type="AlphaFoldDB" id="A0A8S1YGB0"/>
<protein>
    <submittedName>
        <fullName evidence="1">Uncharacterized protein</fullName>
    </submittedName>
</protein>
<accession>A0A8S1YGB0</accession>
<dbReference type="Proteomes" id="UP000689195">
    <property type="component" value="Unassembled WGS sequence"/>
</dbReference>
<evidence type="ECO:0000313" key="2">
    <source>
        <dbReference type="Proteomes" id="UP000689195"/>
    </source>
</evidence>
<dbReference type="OrthoDB" id="320641at2759"/>
<dbReference type="EMBL" id="CAJJDO010000174">
    <property type="protein sequence ID" value="CAD8213095.1"/>
    <property type="molecule type" value="Genomic_DNA"/>
</dbReference>
<proteinExistence type="predicted"/>
<sequence>MWVECLRQNGYQSFQEIGGGYYDKEGKELKIGSWVELIDFGRNKQVKFNGQYQNGYKIGIWNISSSEYSQDLCKQIGIGWYDERGSKHGKWVELDENSARYKMINLYLNSESQITYQGEYNNGQKVGLWNLYWSDLIKNKN</sequence>
<organism evidence="1 2">
    <name type="scientific">Paramecium pentaurelia</name>
    <dbReference type="NCBI Taxonomy" id="43138"/>
    <lineage>
        <taxon>Eukaryota</taxon>
        <taxon>Sar</taxon>
        <taxon>Alveolata</taxon>
        <taxon>Ciliophora</taxon>
        <taxon>Intramacronucleata</taxon>
        <taxon>Oligohymenophorea</taxon>
        <taxon>Peniculida</taxon>
        <taxon>Parameciidae</taxon>
        <taxon>Paramecium</taxon>
    </lineage>
</organism>
<keyword evidence="2" id="KW-1185">Reference proteome</keyword>
<reference evidence="1" key="1">
    <citation type="submission" date="2021-01" db="EMBL/GenBank/DDBJ databases">
        <authorList>
            <consortium name="Genoscope - CEA"/>
            <person name="William W."/>
        </authorList>
    </citation>
    <scope>NUCLEOTIDE SEQUENCE</scope>
</reference>
<comment type="caution">
    <text evidence="1">The sequence shown here is derived from an EMBL/GenBank/DDBJ whole genome shotgun (WGS) entry which is preliminary data.</text>
</comment>
<name>A0A8S1YGB0_9CILI</name>
<dbReference type="PANTHER" id="PTHR33706">
    <property type="entry name" value="MORN VARIANT REPEAT PROTEIN"/>
    <property type="match status" value="1"/>
</dbReference>
<evidence type="ECO:0000313" key="1">
    <source>
        <dbReference type="EMBL" id="CAD8213095.1"/>
    </source>
</evidence>
<gene>
    <name evidence="1" type="ORF">PPENT_87.1.T1740003</name>
</gene>